<evidence type="ECO:0000256" key="2">
    <source>
        <dbReference type="SAM" id="Coils"/>
    </source>
</evidence>
<comment type="similarity">
    <text evidence="1">Belongs to the ATG16 family.</text>
</comment>
<feature type="region of interest" description="Disordered" evidence="3">
    <location>
        <begin position="50"/>
        <end position="72"/>
    </location>
</feature>
<dbReference type="OrthoDB" id="8949486at2759"/>
<evidence type="ECO:0000313" key="6">
    <source>
        <dbReference type="Proteomes" id="UP000226192"/>
    </source>
</evidence>
<keyword evidence="6" id="KW-1185">Reference proteome</keyword>
<dbReference type="Gene3D" id="1.20.5.170">
    <property type="match status" value="1"/>
</dbReference>
<proteinExistence type="inferred from homology"/>
<feature type="domain" description="Autophagy-related protein 16" evidence="4">
    <location>
        <begin position="7"/>
        <end position="190"/>
    </location>
</feature>
<feature type="coiled-coil region" evidence="2">
    <location>
        <begin position="87"/>
        <end position="195"/>
    </location>
</feature>
<dbReference type="InterPro" id="IPR013923">
    <property type="entry name" value="Autophagy-rel_prot_16_dom"/>
</dbReference>
<dbReference type="PROSITE" id="PS51257">
    <property type="entry name" value="PROKAR_LIPOPROTEIN"/>
    <property type="match status" value="1"/>
</dbReference>
<protein>
    <recommendedName>
        <fullName evidence="4">Autophagy-related protein 16 domain-containing protein</fullName>
    </recommendedName>
</protein>
<dbReference type="AlphaFoldDB" id="A0A2C5Y445"/>
<feature type="compositionally biased region" description="Low complexity" evidence="3">
    <location>
        <begin position="56"/>
        <end position="69"/>
    </location>
</feature>
<accession>A0A2C5Y445</accession>
<dbReference type="Pfam" id="PF08614">
    <property type="entry name" value="ATG16"/>
    <property type="match status" value="1"/>
</dbReference>
<gene>
    <name evidence="5" type="ORF">CDD81_5758</name>
</gene>
<evidence type="ECO:0000256" key="3">
    <source>
        <dbReference type="SAM" id="MobiDB-lite"/>
    </source>
</evidence>
<dbReference type="CDD" id="cd22887">
    <property type="entry name" value="Atg16_CCD"/>
    <property type="match status" value="1"/>
</dbReference>
<sequence length="195" mass="22352">MANWREEYLSSLQESELQNPVNMALVQACSQMADRISALEAEKLHLQSRLPVDLPSSSSAKSQARASPADPTAVQLRFDHAESLRSKGVAETRLRLAEEELAKLRVQGKDDSRAIRRLTADASSLKTRLKDRDHEIREKRKLLEQFQDEMITLNLQLSMAEKERDKTKKENKDLVDRWMKRKAQEAEALNKANEK</sequence>
<keyword evidence="2" id="KW-0175">Coiled coil</keyword>
<reference evidence="5 6" key="1">
    <citation type="submission" date="2017-06" db="EMBL/GenBank/DDBJ databases">
        <title>Ant-infecting Ophiocordyceps genomes reveal a high diversity of potential behavioral manipulation genes and a possible major role for enterotoxins.</title>
        <authorList>
            <person name="De Bekker C."/>
            <person name="Evans H.C."/>
            <person name="Brachmann A."/>
            <person name="Hughes D.P."/>
        </authorList>
    </citation>
    <scope>NUCLEOTIDE SEQUENCE [LARGE SCALE GENOMIC DNA]</scope>
    <source>
        <strain evidence="5 6">Map64</strain>
    </source>
</reference>
<evidence type="ECO:0000313" key="5">
    <source>
        <dbReference type="EMBL" id="PHH63477.1"/>
    </source>
</evidence>
<evidence type="ECO:0000259" key="4">
    <source>
        <dbReference type="Pfam" id="PF08614"/>
    </source>
</evidence>
<dbReference type="STRING" id="1399860.A0A2C5Y445"/>
<name>A0A2C5Y445_9HYPO</name>
<comment type="caution">
    <text evidence="5">The sequence shown here is derived from an EMBL/GenBank/DDBJ whole genome shotgun (WGS) entry which is preliminary data.</text>
</comment>
<dbReference type="Proteomes" id="UP000226192">
    <property type="component" value="Unassembled WGS sequence"/>
</dbReference>
<evidence type="ECO:0000256" key="1">
    <source>
        <dbReference type="ARBA" id="ARBA00005331"/>
    </source>
</evidence>
<organism evidence="5 6">
    <name type="scientific">Ophiocordyceps australis</name>
    <dbReference type="NCBI Taxonomy" id="1399860"/>
    <lineage>
        <taxon>Eukaryota</taxon>
        <taxon>Fungi</taxon>
        <taxon>Dikarya</taxon>
        <taxon>Ascomycota</taxon>
        <taxon>Pezizomycotina</taxon>
        <taxon>Sordariomycetes</taxon>
        <taxon>Hypocreomycetidae</taxon>
        <taxon>Hypocreales</taxon>
        <taxon>Ophiocordycipitaceae</taxon>
        <taxon>Ophiocordyceps</taxon>
    </lineage>
</organism>
<dbReference type="EMBL" id="NJET01000048">
    <property type="protein sequence ID" value="PHH63477.1"/>
    <property type="molecule type" value="Genomic_DNA"/>
</dbReference>